<organism evidence="1 2">
    <name type="scientific">Dryococelus australis</name>
    <dbReference type="NCBI Taxonomy" id="614101"/>
    <lineage>
        <taxon>Eukaryota</taxon>
        <taxon>Metazoa</taxon>
        <taxon>Ecdysozoa</taxon>
        <taxon>Arthropoda</taxon>
        <taxon>Hexapoda</taxon>
        <taxon>Insecta</taxon>
        <taxon>Pterygota</taxon>
        <taxon>Neoptera</taxon>
        <taxon>Polyneoptera</taxon>
        <taxon>Phasmatodea</taxon>
        <taxon>Verophasmatodea</taxon>
        <taxon>Anareolatae</taxon>
        <taxon>Phasmatidae</taxon>
        <taxon>Eurycanthinae</taxon>
        <taxon>Dryococelus</taxon>
    </lineage>
</organism>
<gene>
    <name evidence="1" type="ORF">PR048_024685</name>
</gene>
<evidence type="ECO:0000313" key="2">
    <source>
        <dbReference type="Proteomes" id="UP001159363"/>
    </source>
</evidence>
<dbReference type="EMBL" id="JARBHB010000010">
    <property type="protein sequence ID" value="KAJ8873849.1"/>
    <property type="molecule type" value="Genomic_DNA"/>
</dbReference>
<name>A0ABQ9GPB4_9NEOP</name>
<proteinExistence type="predicted"/>
<evidence type="ECO:0008006" key="3">
    <source>
        <dbReference type="Google" id="ProtNLM"/>
    </source>
</evidence>
<sequence length="153" mass="17581">MNSSDDVPSSSVEVTDFKCAIEKILQHSFSSFPYEIKKDIVSSGKPTPDLNIRTKTRQCLYCWPCLLFSSENFFWTQSGFCDLNNFHRSVKRDELSKSYLVSCMSLKQFVQITQKHNENVKKNRHILGRLLDVTCFLAKQELAFRGHDGSSNS</sequence>
<dbReference type="Proteomes" id="UP001159363">
    <property type="component" value="Chromosome 9"/>
</dbReference>
<protein>
    <recommendedName>
        <fullName evidence="3">DUF4371 domain-containing protein</fullName>
    </recommendedName>
</protein>
<reference evidence="1 2" key="1">
    <citation type="submission" date="2023-02" db="EMBL/GenBank/DDBJ databases">
        <title>LHISI_Scaffold_Assembly.</title>
        <authorList>
            <person name="Stuart O.P."/>
            <person name="Cleave R."/>
            <person name="Magrath M.J.L."/>
            <person name="Mikheyev A.S."/>
        </authorList>
    </citation>
    <scope>NUCLEOTIDE SEQUENCE [LARGE SCALE GENOMIC DNA]</scope>
    <source>
        <strain evidence="1">Daus_M_001</strain>
        <tissue evidence="1">Leg muscle</tissue>
    </source>
</reference>
<keyword evidence="2" id="KW-1185">Reference proteome</keyword>
<comment type="caution">
    <text evidence="1">The sequence shown here is derived from an EMBL/GenBank/DDBJ whole genome shotgun (WGS) entry which is preliminary data.</text>
</comment>
<accession>A0ABQ9GPB4</accession>
<evidence type="ECO:0000313" key="1">
    <source>
        <dbReference type="EMBL" id="KAJ8873849.1"/>
    </source>
</evidence>